<feature type="region of interest" description="Disordered" evidence="1">
    <location>
        <begin position="1"/>
        <end position="22"/>
    </location>
</feature>
<evidence type="ECO:0000313" key="2">
    <source>
        <dbReference type="EMBL" id="CEK98830.1"/>
    </source>
</evidence>
<dbReference type="EMBL" id="HACG01051959">
    <property type="protein sequence ID" value="CEK98830.1"/>
    <property type="molecule type" value="Transcribed_RNA"/>
</dbReference>
<feature type="non-terminal residue" evidence="2">
    <location>
        <position position="81"/>
    </location>
</feature>
<dbReference type="AlphaFoldDB" id="A0A0B7C313"/>
<proteinExistence type="predicted"/>
<feature type="compositionally biased region" description="Polar residues" evidence="1">
    <location>
        <begin position="1"/>
        <end position="11"/>
    </location>
</feature>
<organism evidence="2">
    <name type="scientific">Arion vulgaris</name>
    <dbReference type="NCBI Taxonomy" id="1028688"/>
    <lineage>
        <taxon>Eukaryota</taxon>
        <taxon>Metazoa</taxon>
        <taxon>Spiralia</taxon>
        <taxon>Lophotrochozoa</taxon>
        <taxon>Mollusca</taxon>
        <taxon>Gastropoda</taxon>
        <taxon>Heterobranchia</taxon>
        <taxon>Euthyneura</taxon>
        <taxon>Panpulmonata</taxon>
        <taxon>Eupulmonata</taxon>
        <taxon>Stylommatophora</taxon>
        <taxon>Helicina</taxon>
        <taxon>Arionoidea</taxon>
        <taxon>Arionidae</taxon>
        <taxon>Arion</taxon>
    </lineage>
</organism>
<accession>A0A0B7C313</accession>
<reference evidence="2" key="1">
    <citation type="submission" date="2014-12" db="EMBL/GenBank/DDBJ databases">
        <title>Insight into the proteome of Arion vulgaris.</title>
        <authorList>
            <person name="Aradska J."/>
            <person name="Bulat T."/>
            <person name="Smidak R."/>
            <person name="Sarate P."/>
            <person name="Gangsoo J."/>
            <person name="Sialana F."/>
            <person name="Bilban M."/>
            <person name="Lubec G."/>
        </authorList>
    </citation>
    <scope>NUCLEOTIDE SEQUENCE</scope>
    <source>
        <tissue evidence="2">Skin</tissue>
    </source>
</reference>
<evidence type="ECO:0000256" key="1">
    <source>
        <dbReference type="SAM" id="MobiDB-lite"/>
    </source>
</evidence>
<name>A0A0B7C313_9EUPU</name>
<gene>
    <name evidence="2" type="primary">ORF219737</name>
</gene>
<protein>
    <submittedName>
        <fullName evidence="2">Uncharacterized protein</fullName>
    </submittedName>
</protein>
<sequence length="81" mass="9209">EQVASAYTPSTKSRHYSTEEEKTKQFGAYVPTMKNLLKVKVEKDDHKKHHCNDGGSIGLLEYIPSKRVTNRESASEPEYIP</sequence>
<feature type="non-terminal residue" evidence="2">
    <location>
        <position position="1"/>
    </location>
</feature>